<gene>
    <name evidence="1" type="ORF">Dsi01nite_054840</name>
</gene>
<reference evidence="1" key="1">
    <citation type="submission" date="2021-01" db="EMBL/GenBank/DDBJ databases">
        <title>Whole genome shotgun sequence of Dactylosporangium siamense NBRC 106093.</title>
        <authorList>
            <person name="Komaki H."/>
            <person name="Tamura T."/>
        </authorList>
    </citation>
    <scope>NUCLEOTIDE SEQUENCE</scope>
    <source>
        <strain evidence="1">NBRC 106093</strain>
    </source>
</reference>
<organism evidence="1 2">
    <name type="scientific">Dactylosporangium siamense</name>
    <dbReference type="NCBI Taxonomy" id="685454"/>
    <lineage>
        <taxon>Bacteria</taxon>
        <taxon>Bacillati</taxon>
        <taxon>Actinomycetota</taxon>
        <taxon>Actinomycetes</taxon>
        <taxon>Micromonosporales</taxon>
        <taxon>Micromonosporaceae</taxon>
        <taxon>Dactylosporangium</taxon>
    </lineage>
</organism>
<accession>A0A919UEA2</accession>
<comment type="caution">
    <text evidence="1">The sequence shown here is derived from an EMBL/GenBank/DDBJ whole genome shotgun (WGS) entry which is preliminary data.</text>
</comment>
<sequence>MNGRGRDGRVVAEADGPRMRAGRRAAGFVAAGRSRPAQLSADLAGKAVHGLTGG</sequence>
<protein>
    <submittedName>
        <fullName evidence="1">Uncharacterized protein</fullName>
    </submittedName>
</protein>
<dbReference type="Proteomes" id="UP000660611">
    <property type="component" value="Unassembled WGS sequence"/>
</dbReference>
<evidence type="ECO:0000313" key="1">
    <source>
        <dbReference type="EMBL" id="GIG47443.1"/>
    </source>
</evidence>
<dbReference type="EMBL" id="BONQ01000083">
    <property type="protein sequence ID" value="GIG47443.1"/>
    <property type="molecule type" value="Genomic_DNA"/>
</dbReference>
<evidence type="ECO:0000313" key="2">
    <source>
        <dbReference type="Proteomes" id="UP000660611"/>
    </source>
</evidence>
<dbReference type="AlphaFoldDB" id="A0A919UEA2"/>
<keyword evidence="2" id="KW-1185">Reference proteome</keyword>
<dbReference type="RefSeq" id="WP_203849171.1">
    <property type="nucleotide sequence ID" value="NZ_BAAAVW010000018.1"/>
</dbReference>
<proteinExistence type="predicted"/>
<name>A0A919UEA2_9ACTN</name>